<feature type="region of interest" description="Disordered" evidence="1">
    <location>
        <begin position="553"/>
        <end position="572"/>
    </location>
</feature>
<organism evidence="2 3">
    <name type="scientific">Lymnaea stagnalis</name>
    <name type="common">Great pond snail</name>
    <name type="synonym">Helix stagnalis</name>
    <dbReference type="NCBI Taxonomy" id="6523"/>
    <lineage>
        <taxon>Eukaryota</taxon>
        <taxon>Metazoa</taxon>
        <taxon>Spiralia</taxon>
        <taxon>Lophotrochozoa</taxon>
        <taxon>Mollusca</taxon>
        <taxon>Gastropoda</taxon>
        <taxon>Heterobranchia</taxon>
        <taxon>Euthyneura</taxon>
        <taxon>Panpulmonata</taxon>
        <taxon>Hygrophila</taxon>
        <taxon>Lymnaeoidea</taxon>
        <taxon>Lymnaeidae</taxon>
        <taxon>Lymnaea</taxon>
    </lineage>
</organism>
<feature type="compositionally biased region" description="Basic and acidic residues" evidence="1">
    <location>
        <begin position="350"/>
        <end position="365"/>
    </location>
</feature>
<feature type="compositionally biased region" description="Polar residues" evidence="1">
    <location>
        <begin position="599"/>
        <end position="608"/>
    </location>
</feature>
<accession>A0AAV2H5S8</accession>
<feature type="region of interest" description="Disordered" evidence="1">
    <location>
        <begin position="350"/>
        <end position="376"/>
    </location>
</feature>
<feature type="region of interest" description="Disordered" evidence="1">
    <location>
        <begin position="281"/>
        <end position="305"/>
    </location>
</feature>
<evidence type="ECO:0000313" key="3">
    <source>
        <dbReference type="Proteomes" id="UP001497497"/>
    </source>
</evidence>
<comment type="caution">
    <text evidence="2">The sequence shown here is derived from an EMBL/GenBank/DDBJ whole genome shotgun (WGS) entry which is preliminary data.</text>
</comment>
<keyword evidence="3" id="KW-1185">Reference proteome</keyword>
<sequence>MEDFPAALVIASRESVCQNNNVLYRLVRPLADGSGVESVDRLVNVVPHRRTYCMDRKKEIDDFRHEILRRPLVLQPILHFGRGIGHYCGACYTDEPWLVMINQTHPKILSRLQMGLDLAKGAIERGQSVEIRFQFGDIVQRVYREHLKQKELNEALESLSGIDDCLVNFRFAEWEHCDLVVRSHGYGARLNRTSPLYALRNLEFTWKFEDIGMHEMVWSQYDGQRYPKPHLSPVTEDEIRTILPAWTINSVSPLAEMGEDVPEHNYSYAQAGRLYESFRKKKRQRNTPLAEPHHRATPQTINHEEELQGAVGYDSNYGYSEVEYNDVNDHEVDRDPSLYAYQNARVLNGEKDRGYEKSSSYEHYGRQHQPYSHYDSGVEDEIAGDWEKSGENKRQETHNTQSDEPLRSPAYADKHGHFNAAVEIKKPPPRSKHHNGNYYDVAKSLYDRPGTAVDYHGYSGPLKKQDSDRSSRSTNADSGYSPETEGVRSREDSYDYNDHSYKSNVKQDYNVKDSVPLKRMAEPPVGLDNPAFNNNNQDALQRHKDMVSQILHEKNSQKSSGYNSGYPSDYNSIAHKSPVILSAKDLSNRNERTAPPKPSRSSQGTVRTAQVAESFI</sequence>
<feature type="region of interest" description="Disordered" evidence="1">
    <location>
        <begin position="389"/>
        <end position="412"/>
    </location>
</feature>
<proteinExistence type="predicted"/>
<gene>
    <name evidence="2" type="ORF">GSLYS_00002907001</name>
</gene>
<evidence type="ECO:0000313" key="2">
    <source>
        <dbReference type="EMBL" id="CAL1528737.1"/>
    </source>
</evidence>
<feature type="compositionally biased region" description="Basic and acidic residues" evidence="1">
    <location>
        <begin position="485"/>
        <end position="501"/>
    </location>
</feature>
<name>A0AAV2H5S8_LYMST</name>
<reference evidence="2 3" key="1">
    <citation type="submission" date="2024-04" db="EMBL/GenBank/DDBJ databases">
        <authorList>
            <consortium name="Genoscope - CEA"/>
            <person name="William W."/>
        </authorList>
    </citation>
    <scope>NUCLEOTIDE SEQUENCE [LARGE SCALE GENOMIC DNA]</scope>
</reference>
<dbReference type="Proteomes" id="UP001497497">
    <property type="component" value="Unassembled WGS sequence"/>
</dbReference>
<evidence type="ECO:0000256" key="1">
    <source>
        <dbReference type="SAM" id="MobiDB-lite"/>
    </source>
</evidence>
<dbReference type="EMBL" id="CAXITT010000037">
    <property type="protein sequence ID" value="CAL1528737.1"/>
    <property type="molecule type" value="Genomic_DNA"/>
</dbReference>
<feature type="region of interest" description="Disordered" evidence="1">
    <location>
        <begin position="456"/>
        <end position="510"/>
    </location>
</feature>
<feature type="compositionally biased region" description="Polar residues" evidence="1">
    <location>
        <begin position="557"/>
        <end position="571"/>
    </location>
</feature>
<protein>
    <submittedName>
        <fullName evidence="2">Uncharacterized protein</fullName>
    </submittedName>
</protein>
<feature type="region of interest" description="Disordered" evidence="1">
    <location>
        <begin position="581"/>
        <end position="616"/>
    </location>
</feature>
<dbReference type="AlphaFoldDB" id="A0AAV2H5S8"/>